<keyword evidence="3 6" id="KW-0812">Transmembrane</keyword>
<comment type="subcellular location">
    <subcellularLocation>
        <location evidence="1">Membrane</location>
        <topology evidence="1">Multi-pass membrane protein</topology>
    </subcellularLocation>
</comment>
<evidence type="ECO:0000256" key="1">
    <source>
        <dbReference type="ARBA" id="ARBA00004141"/>
    </source>
</evidence>
<dbReference type="Pfam" id="PF00854">
    <property type="entry name" value="PTR2"/>
    <property type="match status" value="1"/>
</dbReference>
<dbReference type="Gene3D" id="1.20.1250.20">
    <property type="entry name" value="MFS general substrate transporter like domains"/>
    <property type="match status" value="1"/>
</dbReference>
<evidence type="ECO:0000256" key="2">
    <source>
        <dbReference type="ARBA" id="ARBA00005982"/>
    </source>
</evidence>
<evidence type="ECO:0000256" key="5">
    <source>
        <dbReference type="ARBA" id="ARBA00023136"/>
    </source>
</evidence>
<comment type="caution">
    <text evidence="7">The sequence shown here is derived from an EMBL/GenBank/DDBJ whole genome shotgun (WGS) entry which is preliminary data.</text>
</comment>
<dbReference type="Proteomes" id="UP001141806">
    <property type="component" value="Unassembled WGS sequence"/>
</dbReference>
<dbReference type="OrthoDB" id="8904098at2759"/>
<evidence type="ECO:0000313" key="8">
    <source>
        <dbReference type="Proteomes" id="UP001141806"/>
    </source>
</evidence>
<dbReference type="AlphaFoldDB" id="A0A9Q0K935"/>
<keyword evidence="4 6" id="KW-1133">Transmembrane helix</keyword>
<name>A0A9Q0K935_9MAGN</name>
<dbReference type="InterPro" id="IPR000109">
    <property type="entry name" value="POT_fam"/>
</dbReference>
<keyword evidence="8" id="KW-1185">Reference proteome</keyword>
<dbReference type="GO" id="GO:0016020">
    <property type="term" value="C:membrane"/>
    <property type="evidence" value="ECO:0007669"/>
    <property type="project" value="UniProtKB-SubCell"/>
</dbReference>
<proteinExistence type="inferred from homology"/>
<protein>
    <submittedName>
        <fullName evidence="7">Uncharacterized protein</fullName>
    </submittedName>
</protein>
<evidence type="ECO:0000256" key="6">
    <source>
        <dbReference type="SAM" id="Phobius"/>
    </source>
</evidence>
<evidence type="ECO:0000256" key="4">
    <source>
        <dbReference type="ARBA" id="ARBA00022989"/>
    </source>
</evidence>
<accession>A0A9Q0K935</accession>
<gene>
    <name evidence="7" type="ORF">NE237_018022</name>
</gene>
<sequence>MERSIGSFQIPGGSFNAFYIAGILIASAFYDWVIICLMRKWKGKNGFTNLQRIAIGIVFSIVAMVIATFAETKRINVANFMGRNLTTLPISCFILIPQFFLVGVGESFIYNGQLDFFITKAPKGMKAMSTALFLSTIGLGFFVSSFLVTIVKQVTGN</sequence>
<reference evidence="7" key="1">
    <citation type="journal article" date="2023" name="Plant J.">
        <title>The genome of the king protea, Protea cynaroides.</title>
        <authorList>
            <person name="Chang J."/>
            <person name="Duong T.A."/>
            <person name="Schoeman C."/>
            <person name="Ma X."/>
            <person name="Roodt D."/>
            <person name="Barker N."/>
            <person name="Li Z."/>
            <person name="Van de Peer Y."/>
            <person name="Mizrachi E."/>
        </authorList>
    </citation>
    <scope>NUCLEOTIDE SEQUENCE</scope>
    <source>
        <tissue evidence="7">Young leaves</tissue>
    </source>
</reference>
<dbReference type="PANTHER" id="PTHR11654">
    <property type="entry name" value="OLIGOPEPTIDE TRANSPORTER-RELATED"/>
    <property type="match status" value="1"/>
</dbReference>
<dbReference type="InterPro" id="IPR036259">
    <property type="entry name" value="MFS_trans_sf"/>
</dbReference>
<keyword evidence="5 6" id="KW-0472">Membrane</keyword>
<evidence type="ECO:0000256" key="3">
    <source>
        <dbReference type="ARBA" id="ARBA00022692"/>
    </source>
</evidence>
<feature type="transmembrane region" description="Helical" evidence="6">
    <location>
        <begin position="17"/>
        <end position="38"/>
    </location>
</feature>
<feature type="transmembrane region" description="Helical" evidence="6">
    <location>
        <begin position="50"/>
        <end position="70"/>
    </location>
</feature>
<dbReference type="EMBL" id="JAMYWD010000007">
    <property type="protein sequence ID" value="KAJ4966173.1"/>
    <property type="molecule type" value="Genomic_DNA"/>
</dbReference>
<feature type="transmembrane region" description="Helical" evidence="6">
    <location>
        <begin position="131"/>
        <end position="151"/>
    </location>
</feature>
<feature type="transmembrane region" description="Helical" evidence="6">
    <location>
        <begin position="90"/>
        <end position="110"/>
    </location>
</feature>
<dbReference type="GO" id="GO:0022857">
    <property type="term" value="F:transmembrane transporter activity"/>
    <property type="evidence" value="ECO:0007669"/>
    <property type="project" value="InterPro"/>
</dbReference>
<evidence type="ECO:0000313" key="7">
    <source>
        <dbReference type="EMBL" id="KAJ4966173.1"/>
    </source>
</evidence>
<comment type="similarity">
    <text evidence="2">Belongs to the major facilitator superfamily. Proton-dependent oligopeptide transporter (POT/PTR) (TC 2.A.17) family.</text>
</comment>
<organism evidence="7 8">
    <name type="scientific">Protea cynaroides</name>
    <dbReference type="NCBI Taxonomy" id="273540"/>
    <lineage>
        <taxon>Eukaryota</taxon>
        <taxon>Viridiplantae</taxon>
        <taxon>Streptophyta</taxon>
        <taxon>Embryophyta</taxon>
        <taxon>Tracheophyta</taxon>
        <taxon>Spermatophyta</taxon>
        <taxon>Magnoliopsida</taxon>
        <taxon>Proteales</taxon>
        <taxon>Proteaceae</taxon>
        <taxon>Protea</taxon>
    </lineage>
</organism>